<feature type="non-terminal residue" evidence="1">
    <location>
        <position position="252"/>
    </location>
</feature>
<keyword evidence="2" id="KW-1185">Reference proteome</keyword>
<evidence type="ECO:0000313" key="1">
    <source>
        <dbReference type="EMBL" id="WAR11670.1"/>
    </source>
</evidence>
<dbReference type="Proteomes" id="UP001164746">
    <property type="component" value="Chromosome 8"/>
</dbReference>
<reference evidence="1" key="1">
    <citation type="submission" date="2022-11" db="EMBL/GenBank/DDBJ databases">
        <title>Centuries of genome instability and evolution in soft-shell clam transmissible cancer (bioRxiv).</title>
        <authorList>
            <person name="Hart S.F.M."/>
            <person name="Yonemitsu M.A."/>
            <person name="Giersch R.M."/>
            <person name="Beal B.F."/>
            <person name="Arriagada G."/>
            <person name="Davis B.W."/>
            <person name="Ostrander E.A."/>
            <person name="Goff S.P."/>
            <person name="Metzger M.J."/>
        </authorList>
    </citation>
    <scope>NUCLEOTIDE SEQUENCE</scope>
    <source>
        <strain evidence="1">MELC-2E11</strain>
        <tissue evidence="1">Siphon/mantle</tissue>
    </source>
</reference>
<name>A0ABY7EP94_MYAAR</name>
<protein>
    <submittedName>
        <fullName evidence="1">Uncharacterized protein</fullName>
    </submittedName>
</protein>
<evidence type="ECO:0000313" key="2">
    <source>
        <dbReference type="Proteomes" id="UP001164746"/>
    </source>
</evidence>
<proteinExistence type="predicted"/>
<sequence>PDVNKLTIVSRSAQIIEEKKHDQRNKNSQSLQVKWFDRVSGQRVPYGVAVQMQGGVPGMAQMPAGMSPVGGIPGMQGMQGLGGMPGMTAVQMQAGGMSRASNGLGGMYPGAEKQGMLPGAPQGYPGLGQAGLLATSSSLGQPGAAYYGSGQPTYIPSSMAQQVPVTMTSLVSQAGSPYPTYIGSQFTPLQIQASQNPYAGHPLYPSPYAGLQMQQGQVPSSQFSRVATVPVGGPSPSGLPLAYPTAAHYQGP</sequence>
<organism evidence="1 2">
    <name type="scientific">Mya arenaria</name>
    <name type="common">Soft-shell clam</name>
    <dbReference type="NCBI Taxonomy" id="6604"/>
    <lineage>
        <taxon>Eukaryota</taxon>
        <taxon>Metazoa</taxon>
        <taxon>Spiralia</taxon>
        <taxon>Lophotrochozoa</taxon>
        <taxon>Mollusca</taxon>
        <taxon>Bivalvia</taxon>
        <taxon>Autobranchia</taxon>
        <taxon>Heteroconchia</taxon>
        <taxon>Euheterodonta</taxon>
        <taxon>Imparidentia</taxon>
        <taxon>Neoheterodontei</taxon>
        <taxon>Myida</taxon>
        <taxon>Myoidea</taxon>
        <taxon>Myidae</taxon>
        <taxon>Mya</taxon>
    </lineage>
</organism>
<accession>A0ABY7EP94</accession>
<gene>
    <name evidence="1" type="ORF">MAR_025850</name>
</gene>
<dbReference type="EMBL" id="CP111019">
    <property type="protein sequence ID" value="WAR11670.1"/>
    <property type="molecule type" value="Genomic_DNA"/>
</dbReference>